<organism evidence="2 3">
    <name type="scientific">Symbiodinium natans</name>
    <dbReference type="NCBI Taxonomy" id="878477"/>
    <lineage>
        <taxon>Eukaryota</taxon>
        <taxon>Sar</taxon>
        <taxon>Alveolata</taxon>
        <taxon>Dinophyceae</taxon>
        <taxon>Suessiales</taxon>
        <taxon>Symbiodiniaceae</taxon>
        <taxon>Symbiodinium</taxon>
    </lineage>
</organism>
<comment type="caution">
    <text evidence="2">The sequence shown here is derived from an EMBL/GenBank/DDBJ whole genome shotgun (WGS) entry which is preliminary data.</text>
</comment>
<protein>
    <submittedName>
        <fullName evidence="2">Uncharacterized protein</fullName>
    </submittedName>
</protein>
<dbReference type="Proteomes" id="UP000604046">
    <property type="component" value="Unassembled WGS sequence"/>
</dbReference>
<dbReference type="EMBL" id="CAJNDS010001391">
    <property type="protein sequence ID" value="CAE7257522.1"/>
    <property type="molecule type" value="Genomic_DNA"/>
</dbReference>
<keyword evidence="1" id="KW-0472">Membrane</keyword>
<evidence type="ECO:0000313" key="2">
    <source>
        <dbReference type="EMBL" id="CAE7257522.1"/>
    </source>
</evidence>
<reference evidence="2" key="1">
    <citation type="submission" date="2021-02" db="EMBL/GenBank/DDBJ databases">
        <authorList>
            <person name="Dougan E. K."/>
            <person name="Rhodes N."/>
            <person name="Thang M."/>
            <person name="Chan C."/>
        </authorList>
    </citation>
    <scope>NUCLEOTIDE SEQUENCE</scope>
</reference>
<dbReference type="AlphaFoldDB" id="A0A812M5X9"/>
<evidence type="ECO:0000256" key="1">
    <source>
        <dbReference type="SAM" id="Phobius"/>
    </source>
</evidence>
<sequence>MPSIGAVDVPNWCVAAGVAGAAVLTPAAIYAYLVRQCRARQALFAEIPQPKEPGPIFAGIAELQRIQGGHSPVEPMKEHFKDLGLTWGGTPASVAFFLSWSSCSLRRILPSSQRFNPRRMSSIRATAGPPLLPPFPRACWLCEVMVLNLHGLFTAG</sequence>
<name>A0A812M5X9_9DINO</name>
<evidence type="ECO:0000313" key="3">
    <source>
        <dbReference type="Proteomes" id="UP000604046"/>
    </source>
</evidence>
<keyword evidence="1" id="KW-1133">Transmembrane helix</keyword>
<proteinExistence type="predicted"/>
<gene>
    <name evidence="2" type="ORF">SNAT2548_LOCUS13320</name>
</gene>
<accession>A0A812M5X9</accession>
<keyword evidence="3" id="KW-1185">Reference proteome</keyword>
<keyword evidence="1" id="KW-0812">Transmembrane</keyword>
<feature type="transmembrane region" description="Helical" evidence="1">
    <location>
        <begin position="12"/>
        <end position="33"/>
    </location>
</feature>